<proteinExistence type="predicted"/>
<sequence>MSFALCAIITRRFGQWIFQKVICKNKMVLSIWRIWKVYRDIHYTAWTMHVVQKKNIAYPIRLNSIQLIILYQLSRTLMQRHNNAQDIKKSNRGLSIAVVADGVAMAYHMISVGGILIGFG</sequence>
<gene>
    <name evidence="2" type="ORF">BCR42DRAFT_497109</name>
</gene>
<dbReference type="EMBL" id="MCGE01000053">
    <property type="protein sequence ID" value="ORZ04094.1"/>
    <property type="molecule type" value="Genomic_DNA"/>
</dbReference>
<keyword evidence="1" id="KW-0812">Transmembrane</keyword>
<dbReference type="Proteomes" id="UP000193560">
    <property type="component" value="Unassembled WGS sequence"/>
</dbReference>
<feature type="transmembrane region" description="Helical" evidence="1">
    <location>
        <begin position="94"/>
        <end position="119"/>
    </location>
</feature>
<evidence type="ECO:0000313" key="2">
    <source>
        <dbReference type="EMBL" id="ORZ04094.1"/>
    </source>
</evidence>
<protein>
    <submittedName>
        <fullName evidence="2">Uncharacterized protein</fullName>
    </submittedName>
</protein>
<accession>A0A1X2HWR0</accession>
<evidence type="ECO:0000256" key="1">
    <source>
        <dbReference type="SAM" id="Phobius"/>
    </source>
</evidence>
<dbReference type="AlphaFoldDB" id="A0A1X2HWR0"/>
<organism evidence="2 3">
    <name type="scientific">Absidia repens</name>
    <dbReference type="NCBI Taxonomy" id="90262"/>
    <lineage>
        <taxon>Eukaryota</taxon>
        <taxon>Fungi</taxon>
        <taxon>Fungi incertae sedis</taxon>
        <taxon>Mucoromycota</taxon>
        <taxon>Mucoromycotina</taxon>
        <taxon>Mucoromycetes</taxon>
        <taxon>Mucorales</taxon>
        <taxon>Cunninghamellaceae</taxon>
        <taxon>Absidia</taxon>
    </lineage>
</organism>
<keyword evidence="1" id="KW-0472">Membrane</keyword>
<evidence type="ECO:0000313" key="3">
    <source>
        <dbReference type="Proteomes" id="UP000193560"/>
    </source>
</evidence>
<comment type="caution">
    <text evidence="2">The sequence shown here is derived from an EMBL/GenBank/DDBJ whole genome shotgun (WGS) entry which is preliminary data.</text>
</comment>
<reference evidence="2 3" key="1">
    <citation type="submission" date="2016-07" db="EMBL/GenBank/DDBJ databases">
        <title>Pervasive Adenine N6-methylation of Active Genes in Fungi.</title>
        <authorList>
            <consortium name="DOE Joint Genome Institute"/>
            <person name="Mondo S.J."/>
            <person name="Dannebaum R.O."/>
            <person name="Kuo R.C."/>
            <person name="Labutti K."/>
            <person name="Haridas S."/>
            <person name="Kuo A."/>
            <person name="Salamov A."/>
            <person name="Ahrendt S.R."/>
            <person name="Lipzen A."/>
            <person name="Sullivan W."/>
            <person name="Andreopoulos W.B."/>
            <person name="Clum A."/>
            <person name="Lindquist E."/>
            <person name="Daum C."/>
            <person name="Ramamoorthy G.K."/>
            <person name="Gryganskyi A."/>
            <person name="Culley D."/>
            <person name="Magnuson J.K."/>
            <person name="James T.Y."/>
            <person name="O'Malley M.A."/>
            <person name="Stajich J.E."/>
            <person name="Spatafora J.W."/>
            <person name="Visel A."/>
            <person name="Grigoriev I.V."/>
        </authorList>
    </citation>
    <scope>NUCLEOTIDE SEQUENCE [LARGE SCALE GENOMIC DNA]</scope>
    <source>
        <strain evidence="2 3">NRRL 1336</strain>
    </source>
</reference>
<keyword evidence="1" id="KW-1133">Transmembrane helix</keyword>
<name>A0A1X2HWR0_9FUNG</name>
<keyword evidence="3" id="KW-1185">Reference proteome</keyword>